<dbReference type="AlphaFoldDB" id="A0A3S3PFY1"/>
<evidence type="ECO:0000256" key="2">
    <source>
        <dbReference type="ARBA" id="ARBA00008072"/>
    </source>
</evidence>
<dbReference type="SUPFAM" id="SSF51735">
    <property type="entry name" value="NAD(P)-binding Rossmann-fold domains"/>
    <property type="match status" value="1"/>
</dbReference>
<keyword evidence="8" id="KW-1185">Reference proteome</keyword>
<comment type="similarity">
    <text evidence="2">Belongs to the zinc-containing alcohol dehydrogenase family.</text>
</comment>
<accession>A0A3S3PFY1</accession>
<dbReference type="InterPro" id="IPR013149">
    <property type="entry name" value="ADH-like_C"/>
</dbReference>
<keyword evidence="3" id="KW-0479">Metal-binding</keyword>
<dbReference type="Gene3D" id="3.40.50.720">
    <property type="entry name" value="NAD(P)-binding Rossmann-like Domain"/>
    <property type="match status" value="1"/>
</dbReference>
<dbReference type="OrthoDB" id="1879366at2759"/>
<dbReference type="GO" id="GO:0003939">
    <property type="term" value="F:L-iditol 2-dehydrogenase (NAD+) activity"/>
    <property type="evidence" value="ECO:0007669"/>
    <property type="project" value="TreeGrafter"/>
</dbReference>
<proteinExistence type="inferred from homology"/>
<comment type="caution">
    <text evidence="7">The sequence shown here is derived from an EMBL/GenBank/DDBJ whole genome shotgun (WGS) entry which is preliminary data.</text>
</comment>
<dbReference type="GO" id="GO:0006062">
    <property type="term" value="P:sorbitol catabolic process"/>
    <property type="evidence" value="ECO:0007669"/>
    <property type="project" value="TreeGrafter"/>
</dbReference>
<dbReference type="Proteomes" id="UP000285301">
    <property type="component" value="Unassembled WGS sequence"/>
</dbReference>
<dbReference type="GO" id="GO:0046872">
    <property type="term" value="F:metal ion binding"/>
    <property type="evidence" value="ECO:0007669"/>
    <property type="project" value="UniProtKB-KW"/>
</dbReference>
<dbReference type="InterPro" id="IPR036291">
    <property type="entry name" value="NAD(P)-bd_dom_sf"/>
</dbReference>
<feature type="domain" description="Alcohol dehydrogenase-like C-terminal" evidence="6">
    <location>
        <begin position="8"/>
        <end position="140"/>
    </location>
</feature>
<keyword evidence="5" id="KW-0560">Oxidoreductase</keyword>
<feature type="non-terminal residue" evidence="7">
    <location>
        <position position="1"/>
    </location>
</feature>
<evidence type="ECO:0000313" key="7">
    <source>
        <dbReference type="EMBL" id="RWS00246.1"/>
    </source>
</evidence>
<dbReference type="PANTHER" id="PTHR43161">
    <property type="entry name" value="SORBITOL DEHYDROGENASE"/>
    <property type="match status" value="1"/>
</dbReference>
<evidence type="ECO:0000313" key="8">
    <source>
        <dbReference type="Proteomes" id="UP000285301"/>
    </source>
</evidence>
<name>A0A3S3PFY1_9ACAR</name>
<sequence>VLICGAGPIGVLSMLCAKAVGAAKICIIGKLGQALLMRLDFASSFGADVTILVDRNDDPKALANTIVERFGEADVTLECTGAQLCTHAALLSSRRGAKIAIVGVGPEVISVPLCEVLFRELDVVGSLKFKNNFPLVLYLLESGKINVKPLITHMFPIEEAKSALQIMVDQKAMKILIEC</sequence>
<organism evidence="7 8">
    <name type="scientific">Dinothrombium tinctorium</name>
    <dbReference type="NCBI Taxonomy" id="1965070"/>
    <lineage>
        <taxon>Eukaryota</taxon>
        <taxon>Metazoa</taxon>
        <taxon>Ecdysozoa</taxon>
        <taxon>Arthropoda</taxon>
        <taxon>Chelicerata</taxon>
        <taxon>Arachnida</taxon>
        <taxon>Acari</taxon>
        <taxon>Acariformes</taxon>
        <taxon>Trombidiformes</taxon>
        <taxon>Prostigmata</taxon>
        <taxon>Anystina</taxon>
        <taxon>Parasitengona</taxon>
        <taxon>Trombidioidea</taxon>
        <taxon>Trombidiidae</taxon>
        <taxon>Dinothrombium</taxon>
    </lineage>
</organism>
<protein>
    <submittedName>
        <fullName evidence="7">Sorbitol dehydrogenase-like isoform X3</fullName>
    </submittedName>
</protein>
<evidence type="ECO:0000256" key="4">
    <source>
        <dbReference type="ARBA" id="ARBA00022833"/>
    </source>
</evidence>
<dbReference type="Pfam" id="PF00107">
    <property type="entry name" value="ADH_zinc_N"/>
    <property type="match status" value="1"/>
</dbReference>
<dbReference type="Gene3D" id="3.90.180.10">
    <property type="entry name" value="Medium-chain alcohol dehydrogenases, catalytic domain"/>
    <property type="match status" value="1"/>
</dbReference>
<gene>
    <name evidence="7" type="ORF">B4U79_05349</name>
</gene>
<comment type="cofactor">
    <cofactor evidence="1">
        <name>Zn(2+)</name>
        <dbReference type="ChEBI" id="CHEBI:29105"/>
    </cofactor>
</comment>
<dbReference type="EMBL" id="NCKU01011947">
    <property type="protein sequence ID" value="RWS00246.1"/>
    <property type="molecule type" value="Genomic_DNA"/>
</dbReference>
<evidence type="ECO:0000256" key="3">
    <source>
        <dbReference type="ARBA" id="ARBA00022723"/>
    </source>
</evidence>
<dbReference type="PANTHER" id="PTHR43161:SF9">
    <property type="entry name" value="SORBITOL DEHYDROGENASE"/>
    <property type="match status" value="1"/>
</dbReference>
<reference evidence="7 8" key="1">
    <citation type="journal article" date="2018" name="Gigascience">
        <title>Genomes of trombidid mites reveal novel predicted allergens and laterally-transferred genes associated with secondary metabolism.</title>
        <authorList>
            <person name="Dong X."/>
            <person name="Chaisiri K."/>
            <person name="Xia D."/>
            <person name="Armstrong S.D."/>
            <person name="Fang Y."/>
            <person name="Donnelly M.J."/>
            <person name="Kadowaki T."/>
            <person name="McGarry J.W."/>
            <person name="Darby A.C."/>
            <person name="Makepeace B.L."/>
        </authorList>
    </citation>
    <scope>NUCLEOTIDE SEQUENCE [LARGE SCALE GENOMIC DNA]</scope>
    <source>
        <strain evidence="7">UoL-WK</strain>
    </source>
</reference>
<evidence type="ECO:0000259" key="6">
    <source>
        <dbReference type="Pfam" id="PF00107"/>
    </source>
</evidence>
<evidence type="ECO:0000256" key="5">
    <source>
        <dbReference type="ARBA" id="ARBA00023002"/>
    </source>
</evidence>
<evidence type="ECO:0000256" key="1">
    <source>
        <dbReference type="ARBA" id="ARBA00001947"/>
    </source>
</evidence>
<dbReference type="STRING" id="1965070.A0A3S3PFY1"/>
<keyword evidence="4" id="KW-0862">Zinc</keyword>